<dbReference type="PANTHER" id="PTHR43540:SF3">
    <property type="entry name" value="ENTEROBACTIN SYNTHASE COMPONENT B"/>
    <property type="match status" value="1"/>
</dbReference>
<evidence type="ECO:0000313" key="3">
    <source>
        <dbReference type="EMBL" id="UOE21864.1"/>
    </source>
</evidence>
<gene>
    <name evidence="3" type="ORF">NI17_005415</name>
</gene>
<feature type="domain" description="Isochorismatase-like" evidence="2">
    <location>
        <begin position="19"/>
        <end position="194"/>
    </location>
</feature>
<dbReference type="SUPFAM" id="SSF52499">
    <property type="entry name" value="Isochorismatase-like hydrolases"/>
    <property type="match status" value="1"/>
</dbReference>
<protein>
    <submittedName>
        <fullName evidence="3">Isochorismatase family protein</fullName>
    </submittedName>
</protein>
<evidence type="ECO:0000313" key="4">
    <source>
        <dbReference type="Proteomes" id="UP000265719"/>
    </source>
</evidence>
<dbReference type="InterPro" id="IPR036380">
    <property type="entry name" value="Isochorismatase-like_sf"/>
</dbReference>
<dbReference type="Proteomes" id="UP000265719">
    <property type="component" value="Chromosome"/>
</dbReference>
<dbReference type="InterPro" id="IPR016291">
    <property type="entry name" value="Isochorismatase"/>
</dbReference>
<sequence>MPRKTPPNRVDWRPERHRCALLVHDMQRYFLAAFRRDAEPVPALLRNVRALRDRCAALDIPRIYTVQPGDQKPRQRGLLREFWGEGLRDDEAHTVVVPEVAPHAGDGDITVTKWRYSAFARTGLEELLRGLGRDQLVVCGVYAHIGVLMTACDAFMRDVEPFVVADAVADFSAEEHAMALDYAARRCAAVTTTRTVLGALDGVAAEDGPAPAGGR</sequence>
<dbReference type="PANTHER" id="PTHR43540">
    <property type="entry name" value="PEROXYUREIDOACRYLATE/UREIDOACRYLATE AMIDOHYDROLASE-RELATED"/>
    <property type="match status" value="1"/>
</dbReference>
<reference evidence="3" key="1">
    <citation type="submission" date="2020-10" db="EMBL/GenBank/DDBJ databases">
        <title>De novo genome project of the cellulose decomposer Thermobifida halotolerans type strain.</title>
        <authorList>
            <person name="Nagy I."/>
            <person name="Horvath B."/>
            <person name="Kukolya J."/>
            <person name="Nagy I."/>
            <person name="Orsini M."/>
        </authorList>
    </citation>
    <scope>NUCLEOTIDE SEQUENCE</scope>
    <source>
        <strain evidence="3">DSM 44931</strain>
    </source>
</reference>
<dbReference type="InterPro" id="IPR000868">
    <property type="entry name" value="Isochorismatase-like_dom"/>
</dbReference>
<organism evidence="3 4">
    <name type="scientific">Thermobifida halotolerans</name>
    <dbReference type="NCBI Taxonomy" id="483545"/>
    <lineage>
        <taxon>Bacteria</taxon>
        <taxon>Bacillati</taxon>
        <taxon>Actinomycetota</taxon>
        <taxon>Actinomycetes</taxon>
        <taxon>Streptosporangiales</taxon>
        <taxon>Nocardiopsidaceae</taxon>
        <taxon>Thermobifida</taxon>
    </lineage>
</organism>
<proteinExistence type="predicted"/>
<evidence type="ECO:0000259" key="2">
    <source>
        <dbReference type="Pfam" id="PF00857"/>
    </source>
</evidence>
<evidence type="ECO:0000256" key="1">
    <source>
        <dbReference type="ARBA" id="ARBA00022801"/>
    </source>
</evidence>
<name>A0AA97M1L5_9ACTN</name>
<dbReference type="InterPro" id="IPR050272">
    <property type="entry name" value="Isochorismatase-like_hydrls"/>
</dbReference>
<dbReference type="PRINTS" id="PR01398">
    <property type="entry name" value="ISCHRISMTASE"/>
</dbReference>
<dbReference type="KEGG" id="thao:NI17_005415"/>
<dbReference type="Gene3D" id="3.40.50.850">
    <property type="entry name" value="Isochorismatase-like"/>
    <property type="match status" value="1"/>
</dbReference>
<dbReference type="GO" id="GO:0008908">
    <property type="term" value="F:isochorismatase activity"/>
    <property type="evidence" value="ECO:0007669"/>
    <property type="project" value="InterPro"/>
</dbReference>
<accession>A0AA97M1L5</accession>
<dbReference type="Pfam" id="PF00857">
    <property type="entry name" value="Isochorismatase"/>
    <property type="match status" value="1"/>
</dbReference>
<keyword evidence="4" id="KW-1185">Reference proteome</keyword>
<dbReference type="EMBL" id="CP063196">
    <property type="protein sequence ID" value="UOE21864.1"/>
    <property type="molecule type" value="Genomic_DNA"/>
</dbReference>
<keyword evidence="1" id="KW-0378">Hydrolase</keyword>
<dbReference type="AlphaFoldDB" id="A0AA97M1L5"/>